<keyword evidence="3" id="KW-1185">Reference proteome</keyword>
<dbReference type="KEGG" id="cwo:Cwoe_2278"/>
<dbReference type="Pfam" id="PF03960">
    <property type="entry name" value="ArsC"/>
    <property type="match status" value="1"/>
</dbReference>
<dbReference type="PANTHER" id="PTHR30041:SF4">
    <property type="entry name" value="ARSENATE REDUCTASE"/>
    <property type="match status" value="1"/>
</dbReference>
<dbReference type="AlphaFoldDB" id="D3F6D6"/>
<protein>
    <submittedName>
        <fullName evidence="2">Arsenate reductase and related protein</fullName>
    </submittedName>
</protein>
<dbReference type="HOGENOM" id="CLU_116644_0_1_11"/>
<name>D3F6D6_CONWI</name>
<evidence type="ECO:0000313" key="2">
    <source>
        <dbReference type="EMBL" id="ADB50703.1"/>
    </source>
</evidence>
<sequence>MTLTLMHNPHCPTSVNALDALTEAGHDVTVRKYLLVAERLSEPEVRSLAERLQGDPVDALIRRDKKYKDLGLDADGLDLDAVVATLVEHPALLQRPILDDGENVVIGRPRERQRAWAAAGKAVVEA</sequence>
<organism evidence="2 3">
    <name type="scientific">Conexibacter woesei (strain DSM 14684 / CCUG 47730 / CIP 108061 / JCM 11494 / NBRC 100937 / ID131577)</name>
    <dbReference type="NCBI Taxonomy" id="469383"/>
    <lineage>
        <taxon>Bacteria</taxon>
        <taxon>Bacillati</taxon>
        <taxon>Actinomycetota</taxon>
        <taxon>Thermoleophilia</taxon>
        <taxon>Solirubrobacterales</taxon>
        <taxon>Conexibacteraceae</taxon>
        <taxon>Conexibacter</taxon>
    </lineage>
</organism>
<dbReference type="RefSeq" id="WP_012933754.1">
    <property type="nucleotide sequence ID" value="NC_013739.1"/>
</dbReference>
<dbReference type="Gene3D" id="3.40.30.10">
    <property type="entry name" value="Glutaredoxin"/>
    <property type="match status" value="1"/>
</dbReference>
<dbReference type="InterPro" id="IPR036249">
    <property type="entry name" value="Thioredoxin-like_sf"/>
</dbReference>
<proteinExistence type="inferred from homology"/>
<dbReference type="Proteomes" id="UP000008229">
    <property type="component" value="Chromosome"/>
</dbReference>
<evidence type="ECO:0000313" key="3">
    <source>
        <dbReference type="Proteomes" id="UP000008229"/>
    </source>
</evidence>
<dbReference type="OrthoDB" id="9790554at2"/>
<reference evidence="3" key="2">
    <citation type="submission" date="2010-01" db="EMBL/GenBank/DDBJ databases">
        <title>The complete genome of Conexibacter woesei DSM 14684.</title>
        <authorList>
            <consortium name="US DOE Joint Genome Institute (JGI-PGF)"/>
            <person name="Lucas S."/>
            <person name="Copeland A."/>
            <person name="Lapidus A."/>
            <person name="Glavina del Rio T."/>
            <person name="Dalin E."/>
            <person name="Tice H."/>
            <person name="Bruce D."/>
            <person name="Goodwin L."/>
            <person name="Pitluck S."/>
            <person name="Kyrpides N."/>
            <person name="Mavromatis K."/>
            <person name="Ivanova N."/>
            <person name="Mikhailova N."/>
            <person name="Chertkov O."/>
            <person name="Brettin T."/>
            <person name="Detter J.C."/>
            <person name="Han C."/>
            <person name="Larimer F."/>
            <person name="Land M."/>
            <person name="Hauser L."/>
            <person name="Markowitz V."/>
            <person name="Cheng J.-F."/>
            <person name="Hugenholtz P."/>
            <person name="Woyke T."/>
            <person name="Wu D."/>
            <person name="Pukall R."/>
            <person name="Steenblock K."/>
            <person name="Schneider S."/>
            <person name="Klenk H.-P."/>
            <person name="Eisen J.A."/>
        </authorList>
    </citation>
    <scope>NUCLEOTIDE SEQUENCE [LARGE SCALE GENOMIC DNA]</scope>
    <source>
        <strain evidence="3">DSM 14684 / CIP 108061 / JCM 11494 / NBRC 100937 / ID131577</strain>
    </source>
</reference>
<evidence type="ECO:0000256" key="1">
    <source>
        <dbReference type="PROSITE-ProRule" id="PRU01282"/>
    </source>
</evidence>
<dbReference type="SUPFAM" id="SSF52833">
    <property type="entry name" value="Thioredoxin-like"/>
    <property type="match status" value="1"/>
</dbReference>
<dbReference type="PROSITE" id="PS51353">
    <property type="entry name" value="ARSC"/>
    <property type="match status" value="1"/>
</dbReference>
<dbReference type="EMBL" id="CP001854">
    <property type="protein sequence ID" value="ADB50703.1"/>
    <property type="molecule type" value="Genomic_DNA"/>
</dbReference>
<dbReference type="STRING" id="469383.Cwoe_2278"/>
<dbReference type="eggNOG" id="COG1393">
    <property type="taxonomic scope" value="Bacteria"/>
</dbReference>
<dbReference type="InterPro" id="IPR006660">
    <property type="entry name" value="Arsenate_reductase-like"/>
</dbReference>
<accession>D3F6D6</accession>
<gene>
    <name evidence="2" type="ordered locus">Cwoe_2278</name>
</gene>
<comment type="similarity">
    <text evidence="1">Belongs to the ArsC family.</text>
</comment>
<dbReference type="PANTHER" id="PTHR30041">
    <property type="entry name" value="ARSENATE REDUCTASE"/>
    <property type="match status" value="1"/>
</dbReference>
<reference evidence="2 3" key="1">
    <citation type="journal article" date="2010" name="Stand. Genomic Sci.">
        <title>Complete genome sequence of Conexibacter woesei type strain (ID131577).</title>
        <authorList>
            <person name="Pukall R."/>
            <person name="Lapidus A."/>
            <person name="Glavina Del Rio T."/>
            <person name="Copeland A."/>
            <person name="Tice H."/>
            <person name="Cheng J.-F."/>
            <person name="Lucas S."/>
            <person name="Chen F."/>
            <person name="Nolan M."/>
            <person name="Bruce D."/>
            <person name="Goodwin L."/>
            <person name="Pitluck S."/>
            <person name="Mavromatis K."/>
            <person name="Ivanova N."/>
            <person name="Ovchinnikova G."/>
            <person name="Pati A."/>
            <person name="Chen A."/>
            <person name="Palaniappan K."/>
            <person name="Land M."/>
            <person name="Hauser L."/>
            <person name="Chang Y.-J."/>
            <person name="Jeffries C.D."/>
            <person name="Chain P."/>
            <person name="Meincke L."/>
            <person name="Sims D."/>
            <person name="Brettin T."/>
            <person name="Detter J.C."/>
            <person name="Rohde M."/>
            <person name="Goeker M."/>
            <person name="Bristow J."/>
            <person name="Eisen J.A."/>
            <person name="Markowitz V."/>
            <person name="Kyrpides N.C."/>
            <person name="Klenk H.-P."/>
            <person name="Hugenholtz P."/>
        </authorList>
    </citation>
    <scope>NUCLEOTIDE SEQUENCE [LARGE SCALE GENOMIC DNA]</scope>
    <source>
        <strain evidence="3">DSM 14684 / CIP 108061 / JCM 11494 / NBRC 100937 / ID131577</strain>
    </source>
</reference>